<dbReference type="GO" id="GO:0005634">
    <property type="term" value="C:nucleus"/>
    <property type="evidence" value="ECO:0007669"/>
    <property type="project" value="UniProtKB-SubCell"/>
</dbReference>
<dbReference type="CDD" id="cd03272">
    <property type="entry name" value="ABC_SMC3_euk"/>
    <property type="match status" value="1"/>
</dbReference>
<dbReference type="PIRSF" id="PIRSF005719">
    <property type="entry name" value="SMC"/>
    <property type="match status" value="1"/>
</dbReference>
<dbReference type="eggNOG" id="KOG0964">
    <property type="taxonomic scope" value="Eukaryota"/>
</dbReference>
<dbReference type="GeneID" id="5124791"/>
<sequence length="1210" mass="137963">MHIKRIVIQGFKTYKNATVIDLLSPHHNVVVGRNGSGKSNFFAAIRFVLSDAYTHMEREERQGLIHEGNGTVMSAYVEIIFDNTDRRLPISKDEVAVRRTIGLKKDDYSLDSKSATRADVMNMLESAGFSRSNPYYIVPQGKITGLTNSKDADRLALLKDVSGAKVFETKLKESQKEMMNSHHKRDRIDEALKSIDDRLSDLQIESKDFKKYQTLDRTRKVLEFKIFDRELSQLSNQIDEIIEKQDSFSGKLQQDLAEIEKRERVCIQLEETISKLNTSLKVTTLEHDQINSEVKQKLSEQADRELKLKELKTQLERDEQEAASSKHSIQHYEQLVRESENKLQELRPRLEKERKREYEIRAELQQLSSKQRALYSKQNRFSKFFSKDERDQWLQEEIKTLTTEVAEKEAKLTPINEQVSQMEEEISQFTEKVSQLNDVLLGGDRADILSSLRSKSSELKARITELTDKRKSLWRDEMKYRSMQDSLANDLQNAEHTVNQTMDQAQVQGLAAVSRLTQQLNLTDSVYGPLAELFHVNDKYKTAAELIAGGSLFHVVVDNDKTAAILMDELIKTKSGRVSFIPLNRMNPPVVSYPDGQVHKCIPLIKKIKYSDENLEPVMRQIFGRALVCSSLASGSELARSFNLTAITLDGDRADNRGALTGGFRDYKRSRLEALEIQKRKRNDLKKTADDLEECLNAIEKVNQDITATQNLLHQNTKELEGLETSTEPMKEKIAQLEQKISNNRQSVDSLNRTIDTLQSNKESLLMRIGLHKEELNSEFASSLSAQELRELETINASIAKTESDLDRAVTETSELEALVTQHEAEITDNYRPHLHAIQAHKSADSHEIKLKIQEAEYGFNNVQTQVREVQSRMEKLDSEVQKLTSELDDAKKSLQEMNEQQLQTAQQIEDFRKSNEKDLSMKTVLEARKEEVQKRIRDLGAIPEEAFQSDKYEKMSSNQLMNKLTQLSSELNNYSHINKKAVEQFSTFNRQRDELSSRRDELEQSRESIDQLISNLQSQKAQAITKSFKQVALSFKQIFETLVPAGTGKLVLHHQSTNTQNEEVSRGNETGLDAETLDTSSFDVNEFTGVSISVSFNSKHDEQQRIEQLSGGQKSLCAIALILAIQKCDPAPFYLFDEIDANLDTQYRTAVASMINVLSKGAQFICTTFRPEMLQVADKFFGIMYSNKVSSVAAIDKEEALSFVEGQIV</sequence>
<dbReference type="InterPro" id="IPR010935">
    <property type="entry name" value="SMC_hinge"/>
</dbReference>
<dbReference type="GO" id="GO:0051301">
    <property type="term" value="P:cell division"/>
    <property type="evidence" value="ECO:0007669"/>
    <property type="project" value="UniProtKB-KW"/>
</dbReference>
<evidence type="ECO:0000256" key="7">
    <source>
        <dbReference type="ARBA" id="ARBA00023306"/>
    </source>
</evidence>
<keyword evidence="3" id="KW-0132">Cell division</keyword>
<dbReference type="Gene3D" id="1.20.1060.20">
    <property type="match status" value="1"/>
</dbReference>
<dbReference type="GO" id="GO:0007130">
    <property type="term" value="P:synaptonemal complex assembly"/>
    <property type="evidence" value="ECO:0007669"/>
    <property type="project" value="EnsemblFungi"/>
</dbReference>
<dbReference type="SMART" id="SM00968">
    <property type="entry name" value="SMC_hinge"/>
    <property type="match status" value="1"/>
</dbReference>
<evidence type="ECO:0000256" key="2">
    <source>
        <dbReference type="ARBA" id="ARBA00005917"/>
    </source>
</evidence>
<dbReference type="AlphaFoldDB" id="A5DN12"/>
<dbReference type="Gene3D" id="1.20.5.340">
    <property type="match status" value="1"/>
</dbReference>
<evidence type="ECO:0000313" key="12">
    <source>
        <dbReference type="Proteomes" id="UP000001997"/>
    </source>
</evidence>
<keyword evidence="7" id="KW-0131">Cell cycle</keyword>
<evidence type="ECO:0000256" key="1">
    <source>
        <dbReference type="ARBA" id="ARBA00004123"/>
    </source>
</evidence>
<dbReference type="FunCoup" id="A5DN12">
    <property type="interactions" value="1230"/>
</dbReference>
<keyword evidence="5 9" id="KW-0175">Coiled coil</keyword>
<dbReference type="KEGG" id="pgu:PGUG_04663"/>
<dbReference type="SUPFAM" id="SSF75553">
    <property type="entry name" value="Smc hinge domain"/>
    <property type="match status" value="1"/>
</dbReference>
<dbReference type="GO" id="GO:0005524">
    <property type="term" value="F:ATP binding"/>
    <property type="evidence" value="ECO:0007669"/>
    <property type="project" value="InterPro"/>
</dbReference>
<feature type="coiled-coil region" evidence="9">
    <location>
        <begin position="185"/>
        <end position="244"/>
    </location>
</feature>
<dbReference type="RefSeq" id="XP_001482708.2">
    <property type="nucleotide sequence ID" value="XM_001482658.1"/>
</dbReference>
<dbReference type="HOGENOM" id="CLU_001042_5_0_1"/>
<organism evidence="11 12">
    <name type="scientific">Meyerozyma guilliermondii (strain ATCC 6260 / CBS 566 / DSM 6381 / JCM 1539 / NBRC 10279 / NRRL Y-324)</name>
    <name type="common">Yeast</name>
    <name type="synonym">Candida guilliermondii</name>
    <dbReference type="NCBI Taxonomy" id="294746"/>
    <lineage>
        <taxon>Eukaryota</taxon>
        <taxon>Fungi</taxon>
        <taxon>Dikarya</taxon>
        <taxon>Ascomycota</taxon>
        <taxon>Saccharomycotina</taxon>
        <taxon>Pichiomycetes</taxon>
        <taxon>Debaryomycetaceae</taxon>
        <taxon>Meyerozyma</taxon>
    </lineage>
</organism>
<dbReference type="InParanoid" id="A5DN12"/>
<dbReference type="FunFam" id="3.40.50.300:FF:000370">
    <property type="entry name" value="Structural maintenance of chromosomes 3"/>
    <property type="match status" value="1"/>
</dbReference>
<dbReference type="InterPro" id="IPR027417">
    <property type="entry name" value="P-loop_NTPase"/>
</dbReference>
<evidence type="ECO:0000256" key="5">
    <source>
        <dbReference type="ARBA" id="ARBA00023054"/>
    </source>
</evidence>
<proteinExistence type="inferred from homology"/>
<accession>A5DN12</accession>
<keyword evidence="6 8" id="KW-0539">Nucleus</keyword>
<dbReference type="InterPro" id="IPR036277">
    <property type="entry name" value="SMC_hinge_sf"/>
</dbReference>
<dbReference type="GO" id="GO:0016887">
    <property type="term" value="F:ATP hydrolysis activity"/>
    <property type="evidence" value="ECO:0007669"/>
    <property type="project" value="EnsemblFungi"/>
</dbReference>
<dbReference type="VEuPathDB" id="FungiDB:PGUG_04663"/>
<dbReference type="GO" id="GO:0030892">
    <property type="term" value="C:mitotic cohesin complex"/>
    <property type="evidence" value="ECO:0007669"/>
    <property type="project" value="EnsemblFungi"/>
</dbReference>
<dbReference type="Pfam" id="PF06470">
    <property type="entry name" value="SMC_hinge"/>
    <property type="match status" value="1"/>
</dbReference>
<feature type="coiled-coil region" evidence="9">
    <location>
        <begin position="986"/>
        <end position="1023"/>
    </location>
</feature>
<dbReference type="InterPro" id="IPR041741">
    <property type="entry name" value="SMC3_ABC_euk"/>
</dbReference>
<dbReference type="GO" id="GO:1990414">
    <property type="term" value="P:replication-born double-strand break repair via sister chromatid exchange"/>
    <property type="evidence" value="ECO:0007669"/>
    <property type="project" value="EnsemblFungi"/>
</dbReference>
<dbReference type="STRING" id="294746.A5DN12"/>
<evidence type="ECO:0000256" key="4">
    <source>
        <dbReference type="ARBA" id="ARBA00022776"/>
    </source>
</evidence>
<feature type="coiled-coil region" evidence="9">
    <location>
        <begin position="860"/>
        <end position="908"/>
    </location>
</feature>
<feature type="coiled-coil region" evidence="9">
    <location>
        <begin position="405"/>
        <end position="504"/>
    </location>
</feature>
<evidence type="ECO:0000256" key="8">
    <source>
        <dbReference type="PIRNR" id="PIRNR005719"/>
    </source>
</evidence>
<dbReference type="GO" id="GO:0019901">
    <property type="term" value="F:protein kinase binding"/>
    <property type="evidence" value="ECO:0007669"/>
    <property type="project" value="EnsemblFungi"/>
</dbReference>
<evidence type="ECO:0000313" key="11">
    <source>
        <dbReference type="EMBL" id="EDK40565.2"/>
    </source>
</evidence>
<evidence type="ECO:0000259" key="10">
    <source>
        <dbReference type="SMART" id="SM00968"/>
    </source>
</evidence>
<dbReference type="Proteomes" id="UP000001997">
    <property type="component" value="Unassembled WGS sequence"/>
</dbReference>
<dbReference type="Gene3D" id="1.20.5.170">
    <property type="match status" value="1"/>
</dbReference>
<evidence type="ECO:0000256" key="9">
    <source>
        <dbReference type="SAM" id="Coils"/>
    </source>
</evidence>
<comment type="similarity">
    <text evidence="2">Belongs to the SMC family. SMC3 subfamily.</text>
</comment>
<feature type="coiled-coil region" evidence="9">
    <location>
        <begin position="301"/>
        <end position="356"/>
    </location>
</feature>
<dbReference type="OMA" id="GQKTVCA"/>
<dbReference type="InterPro" id="IPR024704">
    <property type="entry name" value="SMC"/>
</dbReference>
<dbReference type="InterPro" id="IPR003395">
    <property type="entry name" value="RecF/RecN/SMC_N"/>
</dbReference>
<dbReference type="GO" id="GO:0042802">
    <property type="term" value="F:identical protein binding"/>
    <property type="evidence" value="ECO:0007669"/>
    <property type="project" value="EnsemblFungi"/>
</dbReference>
<dbReference type="GO" id="GO:0000086">
    <property type="term" value="P:G2/M transition of mitotic cell cycle"/>
    <property type="evidence" value="ECO:0007669"/>
    <property type="project" value="EnsemblFungi"/>
</dbReference>
<dbReference type="FunFam" id="3.40.50.300:FF:000424">
    <property type="entry name" value="Structural maintenance of chromosomes 3"/>
    <property type="match status" value="1"/>
</dbReference>
<dbReference type="Pfam" id="PF02463">
    <property type="entry name" value="SMC_N"/>
    <property type="match status" value="1"/>
</dbReference>
<keyword evidence="4" id="KW-0498">Mitosis</keyword>
<feature type="domain" description="SMC hinge" evidence="10">
    <location>
        <begin position="524"/>
        <end position="639"/>
    </location>
</feature>
<dbReference type="Gene3D" id="3.40.50.300">
    <property type="entry name" value="P-loop containing nucleotide triphosphate hydrolases"/>
    <property type="match status" value="2"/>
</dbReference>
<dbReference type="Gene3D" id="3.30.70.1620">
    <property type="match status" value="1"/>
</dbReference>
<dbReference type="GO" id="GO:0051177">
    <property type="term" value="P:meiotic sister chromatid cohesion"/>
    <property type="evidence" value="ECO:0007669"/>
    <property type="project" value="EnsemblFungi"/>
</dbReference>
<dbReference type="OrthoDB" id="431497at2759"/>
<dbReference type="PANTHER" id="PTHR43977">
    <property type="entry name" value="STRUCTURAL MAINTENANCE OF CHROMOSOMES PROTEIN 3"/>
    <property type="match status" value="1"/>
</dbReference>
<comment type="subcellular location">
    <subcellularLocation>
        <location evidence="1 8">Nucleus</location>
    </subcellularLocation>
</comment>
<keyword evidence="12" id="KW-1185">Reference proteome</keyword>
<name>A5DN12_PICGU</name>
<gene>
    <name evidence="11" type="ORF">PGUG_04663</name>
</gene>
<evidence type="ECO:0000256" key="6">
    <source>
        <dbReference type="ARBA" id="ARBA00023242"/>
    </source>
</evidence>
<reference evidence="11 12" key="1">
    <citation type="journal article" date="2009" name="Nature">
        <title>Evolution of pathogenicity and sexual reproduction in eight Candida genomes.</title>
        <authorList>
            <person name="Butler G."/>
            <person name="Rasmussen M.D."/>
            <person name="Lin M.F."/>
            <person name="Santos M.A."/>
            <person name="Sakthikumar S."/>
            <person name="Munro C.A."/>
            <person name="Rheinbay E."/>
            <person name="Grabherr M."/>
            <person name="Forche A."/>
            <person name="Reedy J.L."/>
            <person name="Agrafioti I."/>
            <person name="Arnaud M.B."/>
            <person name="Bates S."/>
            <person name="Brown A.J."/>
            <person name="Brunke S."/>
            <person name="Costanzo M.C."/>
            <person name="Fitzpatrick D.A."/>
            <person name="de Groot P.W."/>
            <person name="Harris D."/>
            <person name="Hoyer L.L."/>
            <person name="Hube B."/>
            <person name="Klis F.M."/>
            <person name="Kodira C."/>
            <person name="Lennard N."/>
            <person name="Logue M.E."/>
            <person name="Martin R."/>
            <person name="Neiman A.M."/>
            <person name="Nikolaou E."/>
            <person name="Quail M.A."/>
            <person name="Quinn J."/>
            <person name="Santos M.C."/>
            <person name="Schmitzberger F.F."/>
            <person name="Sherlock G."/>
            <person name="Shah P."/>
            <person name="Silverstein K.A."/>
            <person name="Skrzypek M.S."/>
            <person name="Soll D."/>
            <person name="Staggs R."/>
            <person name="Stansfield I."/>
            <person name="Stumpf M.P."/>
            <person name="Sudbery P.E."/>
            <person name="Srikantha T."/>
            <person name="Zeng Q."/>
            <person name="Berman J."/>
            <person name="Berriman M."/>
            <person name="Heitman J."/>
            <person name="Gow N.A."/>
            <person name="Lorenz M.C."/>
            <person name="Birren B.W."/>
            <person name="Kellis M."/>
            <person name="Cuomo C.A."/>
        </authorList>
    </citation>
    <scope>NUCLEOTIDE SEQUENCE [LARGE SCALE GENOMIC DNA]</scope>
    <source>
        <strain evidence="12">ATCC 6260 / CBS 566 / DSM 6381 / JCM 1539 / NBRC 10279 / NRRL Y-324</strain>
    </source>
</reference>
<feature type="coiled-coil region" evidence="9">
    <location>
        <begin position="675"/>
        <end position="768"/>
    </location>
</feature>
<dbReference type="EMBL" id="CH408160">
    <property type="protein sequence ID" value="EDK40565.2"/>
    <property type="molecule type" value="Genomic_DNA"/>
</dbReference>
<dbReference type="GO" id="GO:0007064">
    <property type="term" value="P:mitotic sister chromatid cohesion"/>
    <property type="evidence" value="ECO:0007669"/>
    <property type="project" value="EnsemblFungi"/>
</dbReference>
<evidence type="ECO:0000256" key="3">
    <source>
        <dbReference type="ARBA" id="ARBA00022618"/>
    </source>
</evidence>
<dbReference type="SUPFAM" id="SSF52540">
    <property type="entry name" value="P-loop containing nucleoside triphosphate hydrolases"/>
    <property type="match status" value="1"/>
</dbReference>
<protein>
    <recommendedName>
        <fullName evidence="8">Structural maintenance of chromosomes protein</fullName>
    </recommendedName>
</protein>
<dbReference type="GO" id="GO:0007131">
    <property type="term" value="P:reciprocal meiotic recombination"/>
    <property type="evidence" value="ECO:0007669"/>
    <property type="project" value="EnsemblFungi"/>
</dbReference>